<reference evidence="2 3" key="1">
    <citation type="submission" date="2023-10" db="EMBL/GenBank/DDBJ databases">
        <title>Genomes of two closely related lineages of the louse Polyplax serrata with different host specificities.</title>
        <authorList>
            <person name="Martinu J."/>
            <person name="Tarabai H."/>
            <person name="Stefka J."/>
            <person name="Hypsa V."/>
        </authorList>
    </citation>
    <scope>NUCLEOTIDE SEQUENCE [LARGE SCALE GENOMIC DNA]</scope>
    <source>
        <strain evidence="2">HR10_N</strain>
    </source>
</reference>
<evidence type="ECO:0000256" key="1">
    <source>
        <dbReference type="SAM" id="MobiDB-lite"/>
    </source>
</evidence>
<comment type="caution">
    <text evidence="2">The sequence shown here is derived from an EMBL/GenBank/DDBJ whole genome shotgun (WGS) entry which is preliminary data.</text>
</comment>
<dbReference type="EMBL" id="JAWJWE010000036">
    <property type="protein sequence ID" value="KAK6628544.1"/>
    <property type="molecule type" value="Genomic_DNA"/>
</dbReference>
<organism evidence="2 3">
    <name type="scientific">Polyplax serrata</name>
    <name type="common">Common mouse louse</name>
    <dbReference type="NCBI Taxonomy" id="468196"/>
    <lineage>
        <taxon>Eukaryota</taxon>
        <taxon>Metazoa</taxon>
        <taxon>Ecdysozoa</taxon>
        <taxon>Arthropoda</taxon>
        <taxon>Hexapoda</taxon>
        <taxon>Insecta</taxon>
        <taxon>Pterygota</taxon>
        <taxon>Neoptera</taxon>
        <taxon>Paraneoptera</taxon>
        <taxon>Psocodea</taxon>
        <taxon>Troctomorpha</taxon>
        <taxon>Phthiraptera</taxon>
        <taxon>Anoplura</taxon>
        <taxon>Polyplacidae</taxon>
        <taxon>Polyplax</taxon>
    </lineage>
</organism>
<dbReference type="Proteomes" id="UP001372834">
    <property type="component" value="Unassembled WGS sequence"/>
</dbReference>
<protein>
    <submittedName>
        <fullName evidence="2">Uncharacterized protein</fullName>
    </submittedName>
</protein>
<feature type="region of interest" description="Disordered" evidence="1">
    <location>
        <begin position="49"/>
        <end position="73"/>
    </location>
</feature>
<evidence type="ECO:0000313" key="3">
    <source>
        <dbReference type="Proteomes" id="UP001372834"/>
    </source>
</evidence>
<gene>
    <name evidence="2" type="ORF">RUM43_002359</name>
</gene>
<accession>A0AAN8NT88</accession>
<dbReference type="AlphaFoldDB" id="A0AAN8NT88"/>
<name>A0AAN8NT88_POLSC</name>
<feature type="compositionally biased region" description="Acidic residues" evidence="1">
    <location>
        <begin position="56"/>
        <end position="66"/>
    </location>
</feature>
<proteinExistence type="predicted"/>
<sequence length="162" mass="17489">MESSEISQGEPEEQGRDIILKFLQTPTGVAGTCVSEQVWMGTWRTTDAIPVKRGEEEQEEEEEDGDLLSNTTGNNEKLLLCTDRYQDRSIGSAGVAVAVGQAPVGFPGTTSSQLEKNTPEEGCEVGVGRGLEASNRLMLNNLVPDRLLSSVPLKPPIEIDCL</sequence>
<evidence type="ECO:0000313" key="2">
    <source>
        <dbReference type="EMBL" id="KAK6628544.1"/>
    </source>
</evidence>